<sequence length="201" mass="23146">MRKVAALYGGNAHQYRSLNEPKYRRYIHEIIYLPEFEQASLDGIDVLLVPSQLHLGLLVKAQKKIWEFAESGGTVIALGQQPKEWIPAQNWEFRPTNFWWWLDKEAKSGLVLAKPEHDLFKYISLGDATWHYHGVFWPPKGSEVLISTEDHGAILYVDKVSTAGTWIVTTLDPEYHYGSYFMPATERFLDGFMPWIAVGTF</sequence>
<organism evidence="1 2">
    <name type="scientific">Paenibacillus baimaensis</name>
    <dbReference type="NCBI Taxonomy" id="2982185"/>
    <lineage>
        <taxon>Bacteria</taxon>
        <taxon>Bacillati</taxon>
        <taxon>Bacillota</taxon>
        <taxon>Bacilli</taxon>
        <taxon>Bacillales</taxon>
        <taxon>Paenibacillaceae</taxon>
        <taxon>Paenibacillus</taxon>
    </lineage>
</organism>
<name>A0ABT2UT72_9BACL</name>
<dbReference type="SUPFAM" id="SSF52317">
    <property type="entry name" value="Class I glutamine amidotransferase-like"/>
    <property type="match status" value="1"/>
</dbReference>
<protein>
    <submittedName>
        <fullName evidence="1">Uncharacterized protein</fullName>
    </submittedName>
</protein>
<accession>A0ABT2UT72</accession>
<dbReference type="InterPro" id="IPR029062">
    <property type="entry name" value="Class_I_gatase-like"/>
</dbReference>
<dbReference type="EMBL" id="JAOQIO010000124">
    <property type="protein sequence ID" value="MCU6797834.1"/>
    <property type="molecule type" value="Genomic_DNA"/>
</dbReference>
<keyword evidence="2" id="KW-1185">Reference proteome</keyword>
<reference evidence="1 2" key="1">
    <citation type="submission" date="2022-09" db="EMBL/GenBank/DDBJ databases">
        <authorList>
            <person name="Han X.L."/>
            <person name="Wang Q."/>
            <person name="Lu T."/>
        </authorList>
    </citation>
    <scope>NUCLEOTIDE SEQUENCE [LARGE SCALE GENOMIC DNA]</scope>
    <source>
        <strain evidence="1 2">WQ 127069</strain>
    </source>
</reference>
<gene>
    <name evidence="1" type="ORF">OB236_37500</name>
</gene>
<evidence type="ECO:0000313" key="2">
    <source>
        <dbReference type="Proteomes" id="UP001652445"/>
    </source>
</evidence>
<proteinExistence type="predicted"/>
<dbReference type="RefSeq" id="WP_262688551.1">
    <property type="nucleotide sequence ID" value="NZ_JAOQIO010000124.1"/>
</dbReference>
<evidence type="ECO:0000313" key="1">
    <source>
        <dbReference type="EMBL" id="MCU6797834.1"/>
    </source>
</evidence>
<dbReference type="Proteomes" id="UP001652445">
    <property type="component" value="Unassembled WGS sequence"/>
</dbReference>
<comment type="caution">
    <text evidence="1">The sequence shown here is derived from an EMBL/GenBank/DDBJ whole genome shotgun (WGS) entry which is preliminary data.</text>
</comment>